<evidence type="ECO:0000313" key="2">
    <source>
        <dbReference type="EMBL" id="CCT76181.1"/>
    </source>
</evidence>
<dbReference type="HOGENOM" id="CLU_1421515_0_0_1"/>
<evidence type="ECO:0000256" key="1">
    <source>
        <dbReference type="SAM" id="MobiDB-lite"/>
    </source>
</evidence>
<evidence type="ECO:0000313" key="3">
    <source>
        <dbReference type="Proteomes" id="UP000016800"/>
    </source>
</evidence>
<dbReference type="GeneID" id="35407638"/>
<organism evidence="2 3">
    <name type="scientific">Gibberella fujikuroi (strain CBS 195.34 / IMI 58289 / NRRL A-6831)</name>
    <name type="common">Bakanae and foot rot disease fungus</name>
    <name type="synonym">Fusarium fujikuroi</name>
    <dbReference type="NCBI Taxonomy" id="1279085"/>
    <lineage>
        <taxon>Eukaryota</taxon>
        <taxon>Fungi</taxon>
        <taxon>Dikarya</taxon>
        <taxon>Ascomycota</taxon>
        <taxon>Pezizomycotina</taxon>
        <taxon>Sordariomycetes</taxon>
        <taxon>Hypocreomycetidae</taxon>
        <taxon>Hypocreales</taxon>
        <taxon>Nectriaceae</taxon>
        <taxon>Fusarium</taxon>
        <taxon>Fusarium fujikuroi species complex</taxon>
    </lineage>
</organism>
<dbReference type="Proteomes" id="UP000016800">
    <property type="component" value="Chromosome XII"/>
</dbReference>
<feature type="region of interest" description="Disordered" evidence="1">
    <location>
        <begin position="90"/>
        <end position="127"/>
    </location>
</feature>
<proteinExistence type="predicted"/>
<dbReference type="AlphaFoldDB" id="S0EMX7"/>
<reference evidence="3" key="1">
    <citation type="journal article" date="2013" name="PLoS Pathog.">
        <title>Deciphering the cryptic genome: genome-wide analyses of the rice pathogen Fusarium fujikuroi reveal complex regulation of secondary metabolism and novel metabolites.</title>
        <authorList>
            <person name="Wiemann P."/>
            <person name="Sieber C.M."/>
            <person name="von Bargen K.W."/>
            <person name="Studt L."/>
            <person name="Niehaus E.M."/>
            <person name="Espino J.J."/>
            <person name="Huss K."/>
            <person name="Michielse C.B."/>
            <person name="Albermann S."/>
            <person name="Wagner D."/>
            <person name="Bergner S.V."/>
            <person name="Connolly L.R."/>
            <person name="Fischer A."/>
            <person name="Reuter G."/>
            <person name="Kleigrewe K."/>
            <person name="Bald T."/>
            <person name="Wingfield B.D."/>
            <person name="Ophir R."/>
            <person name="Freeman S."/>
            <person name="Hippler M."/>
            <person name="Smith K.M."/>
            <person name="Brown D.W."/>
            <person name="Proctor R.H."/>
            <person name="Munsterkotter M."/>
            <person name="Freitag M."/>
            <person name="Humpf H.U."/>
            <person name="Guldener U."/>
            <person name="Tudzynski B."/>
        </authorList>
    </citation>
    <scope>NUCLEOTIDE SEQUENCE [LARGE SCALE GENOMIC DNA]</scope>
    <source>
        <strain evidence="3">CBS 195.34 / IMI 58289 / NRRL A-6831</strain>
    </source>
</reference>
<gene>
    <name evidence="2" type="ORF">FFUJ_14186</name>
</gene>
<protein>
    <submittedName>
        <fullName evidence="2">Uncharacterized protein</fullName>
    </submittedName>
</protein>
<name>S0EMX7_GIBF5</name>
<keyword evidence="3" id="KW-1185">Reference proteome</keyword>
<accession>S0EMX7</accession>
<dbReference type="EMBL" id="HF679034">
    <property type="protein sequence ID" value="CCT76181.1"/>
    <property type="molecule type" value="Genomic_DNA"/>
</dbReference>
<dbReference type="VEuPathDB" id="FungiDB:FFUJ_14186"/>
<sequence>MAYSSRSKQVIQPSKSTRYVLVMRQANYRYTAFEISGHRFGDLRRSYVGLGWREQQPGPQTDLLTKNRAYSSQVPYKFPELQPYQTICGPKRHGRGADEPPTGPGTSDILATKDPGQHPKHRQLGRQKPSNILDAMATIIYDPAPDNTFDLLLPNTEAILGPMTNTEKIPQLPKARGLAGSKPLRLAGEYG</sequence>
<dbReference type="RefSeq" id="XP_023438227.1">
    <property type="nucleotide sequence ID" value="XM_023571171.1"/>
</dbReference>